<dbReference type="PROSITE" id="PS52016">
    <property type="entry name" value="TONB_DEPENDENT_REC_3"/>
    <property type="match status" value="1"/>
</dbReference>
<keyword evidence="6 7" id="KW-0998">Cell outer membrane</keyword>
<dbReference type="AlphaFoldDB" id="A0A4R2EFD8"/>
<keyword evidence="2 7" id="KW-0813">Transport</keyword>
<feature type="signal peptide" evidence="8">
    <location>
        <begin position="1"/>
        <end position="22"/>
    </location>
</feature>
<dbReference type="Pfam" id="PF07715">
    <property type="entry name" value="Plug"/>
    <property type="match status" value="1"/>
</dbReference>
<reference evidence="10 11" key="1">
    <citation type="submission" date="2019-03" db="EMBL/GenBank/DDBJ databases">
        <title>Genomic Encyclopedia of Archaeal and Bacterial Type Strains, Phase II (KMG-II): from individual species to whole genera.</title>
        <authorList>
            <person name="Goeker M."/>
        </authorList>
    </citation>
    <scope>NUCLEOTIDE SEQUENCE [LARGE SCALE GENOMIC DNA]</scope>
    <source>
        <strain evidence="10 11">RL-C</strain>
    </source>
</reference>
<evidence type="ECO:0000256" key="4">
    <source>
        <dbReference type="ARBA" id="ARBA00022692"/>
    </source>
</evidence>
<dbReference type="InterPro" id="IPR008969">
    <property type="entry name" value="CarboxyPept-like_regulatory"/>
</dbReference>
<evidence type="ECO:0000256" key="7">
    <source>
        <dbReference type="PROSITE-ProRule" id="PRU01360"/>
    </source>
</evidence>
<dbReference type="InterPro" id="IPR037066">
    <property type="entry name" value="Plug_dom_sf"/>
</dbReference>
<dbReference type="Gene3D" id="2.170.130.10">
    <property type="entry name" value="TonB-dependent receptor, plug domain"/>
    <property type="match status" value="1"/>
</dbReference>
<dbReference type="SUPFAM" id="SSF49464">
    <property type="entry name" value="Carboxypeptidase regulatory domain-like"/>
    <property type="match status" value="1"/>
</dbReference>
<dbReference type="Pfam" id="PF13715">
    <property type="entry name" value="CarbopepD_reg_2"/>
    <property type="match status" value="1"/>
</dbReference>
<evidence type="ECO:0000256" key="3">
    <source>
        <dbReference type="ARBA" id="ARBA00022452"/>
    </source>
</evidence>
<evidence type="ECO:0000313" key="11">
    <source>
        <dbReference type="Proteomes" id="UP000294830"/>
    </source>
</evidence>
<keyword evidence="8" id="KW-0732">Signal</keyword>
<evidence type="ECO:0000256" key="5">
    <source>
        <dbReference type="ARBA" id="ARBA00023136"/>
    </source>
</evidence>
<comment type="subcellular location">
    <subcellularLocation>
        <location evidence="1 7">Cell outer membrane</location>
        <topology evidence="1 7">Multi-pass membrane protein</topology>
    </subcellularLocation>
</comment>
<evidence type="ECO:0000313" key="10">
    <source>
        <dbReference type="EMBL" id="TCN66697.1"/>
    </source>
</evidence>
<sequence>MKRIKLLLLSAFVCFGISNALAQTKVSGLVTSSEDGQPIPGVTIIVKGLSGVGTSTNIEGKYTLSVPTSGKVLVFSYVGFKTQEVLLEGKTSINVVLVAETKRIDEVVVTALGITRSKQALGYAVSDVKGDELAKARSQNVVSSLSGRVSGVQITGASGQMGGGSRIQVRGVTSLTQNNQPLFVVDGIPLDNSDFSYGATGGGGYDYGNMGSDLNSDDIESISILKGASATALYGSRAANGVVMVTTKKAKAGAQNWGGAVNSSITWDKASIIPVYQKLYGGGSTFSDAQGGKNGFLTEEIEGKEYKVVQYSTDESWGPKYDPSVKVLNWNAFDKWDTKNYLVEKPWVYPKNDYKYFFRTGVTYTNNVQLTGATDKGSTRISYTNMNVAGIYPNSELKRNTINFNGSYNFSKYLEGWATATYVVNTATGRPETGYGDRNPVQKMWQWIHTSVDYKELSNWRNPDGTQRSWNRSSWDNPGPEYTDNPYWSRYMNYQNDRRDRLFGNTGLTLTFTPWLKLTGRLGVDFYTLKQEERTAIGSQSLSSYDLYVRSNYDVNGEAFFSINKRFLEDKIGLSSILGASVNDRKYDITGGTTVGGLVIPEVYNLTNSVSKATSRDTKNHKRINSLYGNITLDYNRFVYLDLTARNDWSSTLPSGSNSYFYPSVNLSLVLSELEVFKSFGFIDYAKLRGGYAQVGNDTDAYNLSNYFAAETPFGSDPRYSLPTQLANAKLKPEETKSWEVGFEAKLFKSRFGVDVSYFTKDTKNQIVPIQVSGATGWASLWINAGKMENSGWEFQVSGTPLKTKNFSWDVTVNLSTLDNKVVDIAEGLDYLNLGNAPFKVQVGAYKGMAYPVIYGTDFVYDKDGKKVLSATGRYLPSAVKPLANVNPDFTGGVTNSFNYKFNNGIQIDANILLDMQKGGHMYYTSYMWGMYSGILAESASINENGFNIRDAIKYKYSDGTEGTTWKDGAKSIGGGLVLDGVYGKYNALDGSITYLNADGTTSQVAVKNTKAIAGSRYSRDHYSGPDTQNIFKTDYLKLREVRFGVTIPKKWTGPVSGLRVSFFGRNLKTWFADQQHFDPEYLQMAGSNAQGVEGGYLPSVATYGVGVNFNF</sequence>
<keyword evidence="5 7" id="KW-0472">Membrane</keyword>
<dbReference type="EMBL" id="SLWB01000008">
    <property type="protein sequence ID" value="TCN66697.1"/>
    <property type="molecule type" value="Genomic_DNA"/>
</dbReference>
<dbReference type="InterPro" id="IPR012910">
    <property type="entry name" value="Plug_dom"/>
</dbReference>
<dbReference type="Gene3D" id="2.40.170.20">
    <property type="entry name" value="TonB-dependent receptor, beta-barrel domain"/>
    <property type="match status" value="1"/>
</dbReference>
<evidence type="ECO:0000256" key="2">
    <source>
        <dbReference type="ARBA" id="ARBA00022448"/>
    </source>
</evidence>
<comment type="caution">
    <text evidence="10">The sequence shown here is derived from an EMBL/GenBank/DDBJ whole genome shotgun (WGS) entry which is preliminary data.</text>
</comment>
<dbReference type="NCBIfam" id="TIGR04057">
    <property type="entry name" value="SusC_RagA_signa"/>
    <property type="match status" value="1"/>
</dbReference>
<keyword evidence="3 7" id="KW-1134">Transmembrane beta strand</keyword>
<name>A0A4R2EFD8_9BACT</name>
<dbReference type="SUPFAM" id="SSF56935">
    <property type="entry name" value="Porins"/>
    <property type="match status" value="1"/>
</dbReference>
<organism evidence="10 11">
    <name type="scientific">Acetobacteroides hydrogenigenes</name>
    <dbReference type="NCBI Taxonomy" id="979970"/>
    <lineage>
        <taxon>Bacteria</taxon>
        <taxon>Pseudomonadati</taxon>
        <taxon>Bacteroidota</taxon>
        <taxon>Bacteroidia</taxon>
        <taxon>Bacteroidales</taxon>
        <taxon>Rikenellaceae</taxon>
        <taxon>Acetobacteroides</taxon>
    </lineage>
</organism>
<proteinExistence type="inferred from homology"/>
<dbReference type="RefSeq" id="WP_131839396.1">
    <property type="nucleotide sequence ID" value="NZ_SLWB01000008.1"/>
</dbReference>
<keyword evidence="4 7" id="KW-0812">Transmembrane</keyword>
<keyword evidence="11" id="KW-1185">Reference proteome</keyword>
<comment type="similarity">
    <text evidence="7">Belongs to the TonB-dependent receptor family.</text>
</comment>
<feature type="domain" description="TonB-dependent receptor plug" evidence="9">
    <location>
        <begin position="118"/>
        <end position="242"/>
    </location>
</feature>
<evidence type="ECO:0000256" key="6">
    <source>
        <dbReference type="ARBA" id="ARBA00023237"/>
    </source>
</evidence>
<protein>
    <submittedName>
        <fullName evidence="10">TonB-linked SusC/RagA family outer membrane protein</fullName>
    </submittedName>
</protein>
<feature type="chain" id="PRO_5020506365" evidence="8">
    <location>
        <begin position="23"/>
        <end position="1112"/>
    </location>
</feature>
<dbReference type="OrthoDB" id="9768177at2"/>
<gene>
    <name evidence="10" type="ORF">CLV25_10835</name>
</gene>
<dbReference type="Proteomes" id="UP000294830">
    <property type="component" value="Unassembled WGS sequence"/>
</dbReference>
<dbReference type="InterPro" id="IPR023996">
    <property type="entry name" value="TonB-dep_OMP_SusC/RagA"/>
</dbReference>
<dbReference type="GO" id="GO:0009279">
    <property type="term" value="C:cell outer membrane"/>
    <property type="evidence" value="ECO:0007669"/>
    <property type="project" value="UniProtKB-SubCell"/>
</dbReference>
<dbReference type="InterPro" id="IPR036942">
    <property type="entry name" value="Beta-barrel_TonB_sf"/>
</dbReference>
<evidence type="ECO:0000259" key="9">
    <source>
        <dbReference type="Pfam" id="PF07715"/>
    </source>
</evidence>
<evidence type="ECO:0000256" key="1">
    <source>
        <dbReference type="ARBA" id="ARBA00004571"/>
    </source>
</evidence>
<accession>A0A4R2EFD8</accession>
<dbReference type="Gene3D" id="2.60.40.1120">
    <property type="entry name" value="Carboxypeptidase-like, regulatory domain"/>
    <property type="match status" value="1"/>
</dbReference>
<evidence type="ECO:0000256" key="8">
    <source>
        <dbReference type="SAM" id="SignalP"/>
    </source>
</evidence>
<dbReference type="NCBIfam" id="TIGR04056">
    <property type="entry name" value="OMP_RagA_SusC"/>
    <property type="match status" value="1"/>
</dbReference>
<dbReference type="InterPro" id="IPR023997">
    <property type="entry name" value="TonB-dep_OMP_SusC/RagA_CS"/>
</dbReference>
<dbReference type="InterPro" id="IPR039426">
    <property type="entry name" value="TonB-dep_rcpt-like"/>
</dbReference>